<dbReference type="SMART" id="SM00155">
    <property type="entry name" value="PLDc"/>
    <property type="match status" value="2"/>
</dbReference>
<keyword evidence="1 4" id="KW-0808">Transferase</keyword>
<evidence type="ECO:0000313" key="5">
    <source>
        <dbReference type="Proteomes" id="UP000321548"/>
    </source>
</evidence>
<evidence type="ECO:0000259" key="3">
    <source>
        <dbReference type="PROSITE" id="PS50035"/>
    </source>
</evidence>
<gene>
    <name evidence="1 4" type="primary">clsB</name>
    <name evidence="4" type="ORF">FHP08_15450</name>
</gene>
<keyword evidence="1" id="KW-0472">Membrane</keyword>
<name>A0A5C8NT43_9BURK</name>
<comment type="similarity">
    <text evidence="1">Belongs to the phospholipase D family. Cardiolipin synthase subfamily. ClsB sub-subfamily.</text>
</comment>
<keyword evidence="5" id="KW-1185">Reference proteome</keyword>
<dbReference type="PANTHER" id="PTHR21248">
    <property type="entry name" value="CARDIOLIPIN SYNTHASE"/>
    <property type="match status" value="1"/>
</dbReference>
<dbReference type="InterPro" id="IPR030872">
    <property type="entry name" value="Cardiolipin_synth_ClsB"/>
</dbReference>
<dbReference type="OrthoDB" id="9762009at2"/>
<sequence length="396" mass="44416">MARGHQVELLEGGAQYFPALERELDAARDSVFVETYIFEPEASGSLIAEAFARAAARGVRVHLVVDGYGTARRDGPAWQRMREAGVRIGVFRPERSRFEFSRRRLRRLHRKLAVVDGAVAFVGGVNLLDDLFDPNHGRLDSPRLDFAVRVRGPLVAQVHVAAQRLWWELSVVNRSLGRAPAAQDGGGRAAAPPERVDSDVTPAGPVRAALLLRDNFRHRRTIERAYLRAIGRARREVLIASAYFFPGARFRRALLAAVRRGVRVRLLLQGKIEYRLPYYAAQAFYDELLRAGVEIVEYRRSFLHAKVAVIDDWVTVGSSNIDPFSLLLGREANVAAIDPGLAGRLRERLERAIQEGGSPVAIQHHVRRPWHVRLMNRFSYAMLRLGVAISGQAARY</sequence>
<dbReference type="NCBIfam" id="NF008427">
    <property type="entry name" value="PRK11263.1"/>
    <property type="match status" value="1"/>
</dbReference>
<dbReference type="EMBL" id="VDUY01000006">
    <property type="protein sequence ID" value="TXL64357.1"/>
    <property type="molecule type" value="Genomic_DNA"/>
</dbReference>
<dbReference type="InterPro" id="IPR025202">
    <property type="entry name" value="PLD-like_dom"/>
</dbReference>
<dbReference type="AlphaFoldDB" id="A0A5C8NT43"/>
<feature type="domain" description="PLD phosphodiesterase" evidence="3">
    <location>
        <begin position="104"/>
        <end position="131"/>
    </location>
</feature>
<keyword evidence="1" id="KW-1208">Phospholipid metabolism</keyword>
<dbReference type="HAMAP" id="MF_01917">
    <property type="entry name" value="Cardiolipin_synth_ClsB"/>
    <property type="match status" value="1"/>
</dbReference>
<dbReference type="InterPro" id="IPR001736">
    <property type="entry name" value="PLipase_D/transphosphatidylase"/>
</dbReference>
<keyword evidence="1" id="KW-0443">Lipid metabolism</keyword>
<organism evidence="4 5">
    <name type="scientific">Zeimonas arvi</name>
    <dbReference type="NCBI Taxonomy" id="2498847"/>
    <lineage>
        <taxon>Bacteria</taxon>
        <taxon>Pseudomonadati</taxon>
        <taxon>Pseudomonadota</taxon>
        <taxon>Betaproteobacteria</taxon>
        <taxon>Burkholderiales</taxon>
        <taxon>Burkholderiaceae</taxon>
        <taxon>Zeimonas</taxon>
    </lineage>
</organism>
<proteinExistence type="inferred from homology"/>
<dbReference type="SUPFAM" id="SSF56024">
    <property type="entry name" value="Phospholipase D/nuclease"/>
    <property type="match status" value="2"/>
</dbReference>
<evidence type="ECO:0000313" key="4">
    <source>
        <dbReference type="EMBL" id="TXL64357.1"/>
    </source>
</evidence>
<dbReference type="PANTHER" id="PTHR21248:SF22">
    <property type="entry name" value="PHOSPHOLIPASE D"/>
    <property type="match status" value="1"/>
</dbReference>
<protein>
    <recommendedName>
        <fullName evidence="1">Cardiolipin synthase B</fullName>
        <shortName evidence="1">CL synthase</shortName>
        <ecNumber evidence="1">2.7.8.-</ecNumber>
    </recommendedName>
</protein>
<comment type="caution">
    <text evidence="4">The sequence shown here is derived from an EMBL/GenBank/DDBJ whole genome shotgun (WGS) entry which is preliminary data.</text>
</comment>
<feature type="active site" evidence="1">
    <location>
        <position position="116"/>
    </location>
</feature>
<feature type="active site" evidence="1">
    <location>
        <position position="306"/>
    </location>
</feature>
<dbReference type="Proteomes" id="UP000321548">
    <property type="component" value="Unassembled WGS sequence"/>
</dbReference>
<feature type="active site" evidence="1">
    <location>
        <position position="304"/>
    </location>
</feature>
<keyword evidence="1" id="KW-0594">Phospholipid biosynthesis</keyword>
<keyword evidence="1" id="KW-1003">Cell membrane</keyword>
<evidence type="ECO:0000256" key="1">
    <source>
        <dbReference type="HAMAP-Rule" id="MF_01917"/>
    </source>
</evidence>
<feature type="domain" description="PLD phosphodiesterase" evidence="3">
    <location>
        <begin position="299"/>
        <end position="325"/>
    </location>
</feature>
<comment type="subcellular location">
    <subcellularLocation>
        <location evidence="1">Cell membrane</location>
        <topology evidence="1">Peripheral membrane protein</topology>
    </subcellularLocation>
</comment>
<dbReference type="GO" id="GO:0005886">
    <property type="term" value="C:plasma membrane"/>
    <property type="evidence" value="ECO:0007669"/>
    <property type="project" value="UniProtKB-SubCell"/>
</dbReference>
<feature type="active site" evidence="1">
    <location>
        <position position="109"/>
    </location>
</feature>
<comment type="function">
    <text evidence="1">Catalyzes the phosphatidyl group transfer from one phosphatidylglycerol molecule to another to form cardiolipin (CL) (diphosphatidylglycerol) and glycerol.</text>
</comment>
<dbReference type="Pfam" id="PF13091">
    <property type="entry name" value="PLDc_2"/>
    <property type="match status" value="2"/>
</dbReference>
<feature type="active site" evidence="1">
    <location>
        <position position="311"/>
    </location>
</feature>
<feature type="region of interest" description="Disordered" evidence="2">
    <location>
        <begin position="179"/>
        <end position="198"/>
    </location>
</feature>
<dbReference type="PROSITE" id="PS50035">
    <property type="entry name" value="PLD"/>
    <property type="match status" value="2"/>
</dbReference>
<dbReference type="CDD" id="cd09159">
    <property type="entry name" value="PLDc_ybhO_like_2"/>
    <property type="match status" value="1"/>
</dbReference>
<comment type="catalytic activity">
    <reaction evidence="1">
        <text>2 a 1,2-diacyl-sn-glycero-3-phospho-(1'-sn-glycerol) = a cardiolipin + glycerol</text>
        <dbReference type="Rhea" id="RHEA:31451"/>
        <dbReference type="ChEBI" id="CHEBI:17754"/>
        <dbReference type="ChEBI" id="CHEBI:62237"/>
        <dbReference type="ChEBI" id="CHEBI:64716"/>
    </reaction>
</comment>
<reference evidence="4 5" key="1">
    <citation type="submission" date="2019-06" db="EMBL/GenBank/DDBJ databases">
        <title>Quisquiliibacterium sp. nov., isolated from a maize field.</title>
        <authorList>
            <person name="Lin S.-Y."/>
            <person name="Tsai C.-F."/>
            <person name="Young C.-C."/>
        </authorList>
    </citation>
    <scope>NUCLEOTIDE SEQUENCE [LARGE SCALE GENOMIC DNA]</scope>
    <source>
        <strain evidence="4 5">CC-CFT501</strain>
    </source>
</reference>
<dbReference type="Gene3D" id="3.30.870.10">
    <property type="entry name" value="Endonuclease Chain A"/>
    <property type="match status" value="2"/>
</dbReference>
<dbReference type="GO" id="GO:0008808">
    <property type="term" value="F:cardiolipin synthase activity"/>
    <property type="evidence" value="ECO:0007669"/>
    <property type="project" value="InterPro"/>
</dbReference>
<keyword evidence="1" id="KW-0444">Lipid biosynthesis</keyword>
<evidence type="ECO:0000256" key="2">
    <source>
        <dbReference type="SAM" id="MobiDB-lite"/>
    </source>
</evidence>
<dbReference type="EC" id="2.7.8.-" evidence="1"/>
<accession>A0A5C8NT43</accession>
<dbReference type="GO" id="GO:0032049">
    <property type="term" value="P:cardiolipin biosynthetic process"/>
    <property type="evidence" value="ECO:0007669"/>
    <property type="project" value="InterPro"/>
</dbReference>
<feature type="active site" evidence="1">
    <location>
        <position position="111"/>
    </location>
</feature>